<gene>
    <name evidence="2" type="ORF">C8P70_1047</name>
</gene>
<sequence>MNNKIKIGLLLLGISLGCIMFFLKWNPKKEQVPIWSQYIAQDKEIDSLLKSNSSLAEIKIDSLYKESIQNKDTLKLAYVYYHKIVMNRKKIELDSISFF</sequence>
<dbReference type="AlphaFoldDB" id="A0A4R7F3W9"/>
<keyword evidence="1" id="KW-0472">Membrane</keyword>
<dbReference type="PROSITE" id="PS51257">
    <property type="entry name" value="PROKAR_LIPOPROTEIN"/>
    <property type="match status" value="1"/>
</dbReference>
<evidence type="ECO:0000256" key="1">
    <source>
        <dbReference type="SAM" id="Phobius"/>
    </source>
</evidence>
<keyword evidence="1" id="KW-0812">Transmembrane</keyword>
<comment type="caution">
    <text evidence="2">The sequence shown here is derived from an EMBL/GenBank/DDBJ whole genome shotgun (WGS) entry which is preliminary data.</text>
</comment>
<keyword evidence="1" id="KW-1133">Transmembrane helix</keyword>
<protein>
    <submittedName>
        <fullName evidence="2">Uncharacterized protein</fullName>
    </submittedName>
</protein>
<evidence type="ECO:0000313" key="2">
    <source>
        <dbReference type="EMBL" id="TDS64291.1"/>
    </source>
</evidence>
<organism evidence="2 3">
    <name type="scientific">Myroides indicus</name>
    <dbReference type="NCBI Taxonomy" id="1323422"/>
    <lineage>
        <taxon>Bacteria</taxon>
        <taxon>Pseudomonadati</taxon>
        <taxon>Bacteroidota</taxon>
        <taxon>Flavobacteriia</taxon>
        <taxon>Flavobacteriales</taxon>
        <taxon>Flavobacteriaceae</taxon>
        <taxon>Myroides</taxon>
    </lineage>
</organism>
<feature type="transmembrane region" description="Helical" evidence="1">
    <location>
        <begin position="7"/>
        <end position="25"/>
    </location>
</feature>
<dbReference type="EMBL" id="SOAG01000004">
    <property type="protein sequence ID" value="TDS64291.1"/>
    <property type="molecule type" value="Genomic_DNA"/>
</dbReference>
<dbReference type="Proteomes" id="UP000295215">
    <property type="component" value="Unassembled WGS sequence"/>
</dbReference>
<name>A0A4R7F3W9_9FLAO</name>
<proteinExistence type="predicted"/>
<evidence type="ECO:0000313" key="3">
    <source>
        <dbReference type="Proteomes" id="UP000295215"/>
    </source>
</evidence>
<keyword evidence="3" id="KW-1185">Reference proteome</keyword>
<dbReference type="RefSeq" id="WP_133711748.1">
    <property type="nucleotide sequence ID" value="NZ_SOAG01000004.1"/>
</dbReference>
<reference evidence="2 3" key="1">
    <citation type="submission" date="2019-03" db="EMBL/GenBank/DDBJ databases">
        <title>Genomic Encyclopedia of Archaeal and Bacterial Type Strains, Phase II (KMG-II): from individual species to whole genera.</title>
        <authorList>
            <person name="Goeker M."/>
        </authorList>
    </citation>
    <scope>NUCLEOTIDE SEQUENCE [LARGE SCALE GENOMIC DNA]</scope>
    <source>
        <strain evidence="2 3">DSM 28213</strain>
    </source>
</reference>
<accession>A0A4R7F3W9</accession>